<dbReference type="Gene3D" id="3.40.630.30">
    <property type="match status" value="1"/>
</dbReference>
<keyword evidence="2 4" id="KW-0012">Acyltransferase</keyword>
<dbReference type="Proteomes" id="UP001595632">
    <property type="component" value="Unassembled WGS sequence"/>
</dbReference>
<organism evidence="4 5">
    <name type="scientific">Psychromarinibacter halotolerans</name>
    <dbReference type="NCBI Taxonomy" id="1775175"/>
    <lineage>
        <taxon>Bacteria</taxon>
        <taxon>Pseudomonadati</taxon>
        <taxon>Pseudomonadota</taxon>
        <taxon>Alphaproteobacteria</taxon>
        <taxon>Rhodobacterales</taxon>
        <taxon>Paracoccaceae</taxon>
        <taxon>Psychromarinibacter</taxon>
    </lineage>
</organism>
<evidence type="ECO:0000313" key="4">
    <source>
        <dbReference type="EMBL" id="MFC3141520.1"/>
    </source>
</evidence>
<evidence type="ECO:0000256" key="2">
    <source>
        <dbReference type="ARBA" id="ARBA00023315"/>
    </source>
</evidence>
<dbReference type="GO" id="GO:0016746">
    <property type="term" value="F:acyltransferase activity"/>
    <property type="evidence" value="ECO:0007669"/>
    <property type="project" value="UniProtKB-KW"/>
</dbReference>
<evidence type="ECO:0000313" key="5">
    <source>
        <dbReference type="Proteomes" id="UP001595632"/>
    </source>
</evidence>
<gene>
    <name evidence="4" type="ORF">ACFOGP_02310</name>
</gene>
<feature type="domain" description="N-acetyltransferase" evidence="3">
    <location>
        <begin position="107"/>
        <end position="239"/>
    </location>
</feature>
<protein>
    <submittedName>
        <fullName evidence="4">GNAT family N-acetyltransferase</fullName>
        <ecNumber evidence="4">2.3.1.-</ecNumber>
    </submittedName>
</protein>
<dbReference type="SUPFAM" id="SSF55729">
    <property type="entry name" value="Acyl-CoA N-acyltransferases (Nat)"/>
    <property type="match status" value="1"/>
</dbReference>
<name>A0ABV7GN47_9RHOB</name>
<proteinExistence type="predicted"/>
<dbReference type="InterPro" id="IPR016181">
    <property type="entry name" value="Acyl_CoA_acyltransferase"/>
</dbReference>
<dbReference type="PROSITE" id="PS51186">
    <property type="entry name" value="GNAT"/>
    <property type="match status" value="1"/>
</dbReference>
<dbReference type="EC" id="2.3.1.-" evidence="4"/>
<accession>A0ABV7GN47</accession>
<dbReference type="InterPro" id="IPR000182">
    <property type="entry name" value="GNAT_dom"/>
</dbReference>
<dbReference type="EMBL" id="JBHRTB010000010">
    <property type="protein sequence ID" value="MFC3141520.1"/>
    <property type="molecule type" value="Genomic_DNA"/>
</dbReference>
<dbReference type="RefSeq" id="WP_275632219.1">
    <property type="nucleotide sequence ID" value="NZ_JARGYD010000002.1"/>
</dbReference>
<dbReference type="Pfam" id="PF00583">
    <property type="entry name" value="Acetyltransf_1"/>
    <property type="match status" value="1"/>
</dbReference>
<dbReference type="PANTHER" id="PTHR43420">
    <property type="entry name" value="ACETYLTRANSFERASE"/>
    <property type="match status" value="1"/>
</dbReference>
<evidence type="ECO:0000256" key="1">
    <source>
        <dbReference type="ARBA" id="ARBA00022679"/>
    </source>
</evidence>
<comment type="caution">
    <text evidence="4">The sequence shown here is derived from an EMBL/GenBank/DDBJ whole genome shotgun (WGS) entry which is preliminary data.</text>
</comment>
<dbReference type="InterPro" id="IPR050680">
    <property type="entry name" value="YpeA/RimI_acetyltransf"/>
</dbReference>
<keyword evidence="5" id="KW-1185">Reference proteome</keyword>
<dbReference type="CDD" id="cd04301">
    <property type="entry name" value="NAT_SF"/>
    <property type="match status" value="1"/>
</dbReference>
<sequence length="239" mass="25437">MTLPSGADLYPVVEATWSPVRAFRVGPWMIRDGQGGGSRVSAATAVDAVSLADLAVAEAAMEDLGQQSLFMIRDCDDALDEMLEAQGYAVKDPVALYAVDVARLTDEPLPPVSAMPAWPPLAIMAEIWKSGGIGPERLAVMERVNCPKTGLLGRIQDQPAASAFVACDGKVAMIHALEVVPALRRLGVARNMMRAAAIWAQNHGATTLALAVTRSNVSANALYSSLGMTVVGYYHYRIK</sequence>
<reference evidence="5" key="1">
    <citation type="journal article" date="2019" name="Int. J. Syst. Evol. Microbiol.">
        <title>The Global Catalogue of Microorganisms (GCM) 10K type strain sequencing project: providing services to taxonomists for standard genome sequencing and annotation.</title>
        <authorList>
            <consortium name="The Broad Institute Genomics Platform"/>
            <consortium name="The Broad Institute Genome Sequencing Center for Infectious Disease"/>
            <person name="Wu L."/>
            <person name="Ma J."/>
        </authorList>
    </citation>
    <scope>NUCLEOTIDE SEQUENCE [LARGE SCALE GENOMIC DNA]</scope>
    <source>
        <strain evidence="5">KCTC 52366</strain>
    </source>
</reference>
<keyword evidence="1 4" id="KW-0808">Transferase</keyword>
<evidence type="ECO:0000259" key="3">
    <source>
        <dbReference type="PROSITE" id="PS51186"/>
    </source>
</evidence>